<dbReference type="GO" id="GO:0009247">
    <property type="term" value="P:glycolipid biosynthetic process"/>
    <property type="evidence" value="ECO:0007669"/>
    <property type="project" value="TreeGrafter"/>
</dbReference>
<dbReference type="Proteomes" id="UP000232323">
    <property type="component" value="Unassembled WGS sequence"/>
</dbReference>
<evidence type="ECO:0000256" key="1">
    <source>
        <dbReference type="ARBA" id="ARBA00038048"/>
    </source>
</evidence>
<gene>
    <name evidence="3" type="ORF">CEUSTIGMA_g2408.t1</name>
</gene>
<feature type="domain" description="Saccharopine dehydrogenase NADP binding" evidence="2">
    <location>
        <begin position="10"/>
        <end position="139"/>
    </location>
</feature>
<reference evidence="3 4" key="1">
    <citation type="submission" date="2017-08" db="EMBL/GenBank/DDBJ databases">
        <title>Acidophilic green algal genome provides insights into adaptation to an acidic environment.</title>
        <authorList>
            <person name="Hirooka S."/>
            <person name="Hirose Y."/>
            <person name="Kanesaki Y."/>
            <person name="Higuchi S."/>
            <person name="Fujiwara T."/>
            <person name="Onuma R."/>
            <person name="Era A."/>
            <person name="Ohbayashi R."/>
            <person name="Uzuka A."/>
            <person name="Nozaki H."/>
            <person name="Yoshikawa H."/>
            <person name="Miyagishima S.Y."/>
        </authorList>
    </citation>
    <scope>NUCLEOTIDE SEQUENCE [LARGE SCALE GENOMIC DNA]</scope>
    <source>
        <strain evidence="3 4">NIES-2499</strain>
    </source>
</reference>
<evidence type="ECO:0000313" key="4">
    <source>
        <dbReference type="Proteomes" id="UP000232323"/>
    </source>
</evidence>
<protein>
    <recommendedName>
        <fullName evidence="2">Saccharopine dehydrogenase NADP binding domain-containing protein</fullName>
    </recommendedName>
</protein>
<dbReference type="InterPro" id="IPR036291">
    <property type="entry name" value="NAD(P)-bd_dom_sf"/>
</dbReference>
<accession>A0A250WWG5</accession>
<dbReference type="Gene3D" id="3.40.50.720">
    <property type="entry name" value="NAD(P)-binding Rossmann-like Domain"/>
    <property type="match status" value="1"/>
</dbReference>
<organism evidence="3 4">
    <name type="scientific">Chlamydomonas eustigma</name>
    <dbReference type="NCBI Taxonomy" id="1157962"/>
    <lineage>
        <taxon>Eukaryota</taxon>
        <taxon>Viridiplantae</taxon>
        <taxon>Chlorophyta</taxon>
        <taxon>core chlorophytes</taxon>
        <taxon>Chlorophyceae</taxon>
        <taxon>CS clade</taxon>
        <taxon>Chlamydomonadales</taxon>
        <taxon>Chlamydomonadaceae</taxon>
        <taxon>Chlamydomonas</taxon>
    </lineage>
</organism>
<dbReference type="PANTHER" id="PTHR12286:SF5">
    <property type="entry name" value="SACCHAROPINE DEHYDROGENASE-LIKE OXIDOREDUCTASE"/>
    <property type="match status" value="1"/>
</dbReference>
<evidence type="ECO:0000313" key="3">
    <source>
        <dbReference type="EMBL" id="GAX74962.1"/>
    </source>
</evidence>
<sequence length="425" mass="45144">MALQARPYEIVVWGATGFTGKLVCKHIAQTYQGNVRWAMAGRDKAKLEQLRADLTKLNVDCKDVPILVANAQDGEAIGQVLKQTKAVIAMAGPYALYGNKVLDQSLEHGTHYCDITGETPWIKKSFLKHDKLAKERGVKLVHSCGFDSIPSDLGTFMMVDYIKKQLGKKTARVTALYGEGNGGVSGGTIASGMNIVATESASEMSYLGSNAYYLAELAGWTGSDKPAPISPSYVAEADSWAGPFVMEGVNGRIVHLSNALVKDHYGTDFKYLEVSRTGSGMPGLLGAVALGSAMTAVGLSMALPPVASLAKTVLPAPGQGPTVEQQLSGYWKCNFYAQSEEESGKPGVVVKGVCGDPKRDPGYWSTSRMVLEAGLCLAQDEGKLLAEGYAQSGVMTAAAAMGMVLVERLRAAGFTWEVTPVSLNN</sequence>
<dbReference type="PANTHER" id="PTHR12286">
    <property type="entry name" value="SACCHAROPINE DEHYDROGENASE-LIKE OXIDOREDUCTASE"/>
    <property type="match status" value="1"/>
</dbReference>
<dbReference type="AlphaFoldDB" id="A0A250WWG5"/>
<comment type="caution">
    <text evidence="3">The sequence shown here is derived from an EMBL/GenBank/DDBJ whole genome shotgun (WGS) entry which is preliminary data.</text>
</comment>
<dbReference type="GO" id="GO:0005811">
    <property type="term" value="C:lipid droplet"/>
    <property type="evidence" value="ECO:0007669"/>
    <property type="project" value="TreeGrafter"/>
</dbReference>
<proteinExistence type="inferred from homology"/>
<dbReference type="InterPro" id="IPR005097">
    <property type="entry name" value="Sacchrp_dh_NADP-bd"/>
</dbReference>
<dbReference type="SUPFAM" id="SSF51735">
    <property type="entry name" value="NAD(P)-binding Rossmann-fold domains"/>
    <property type="match status" value="1"/>
</dbReference>
<name>A0A250WWG5_9CHLO</name>
<dbReference type="EMBL" id="BEGY01000010">
    <property type="protein sequence ID" value="GAX74962.1"/>
    <property type="molecule type" value="Genomic_DNA"/>
</dbReference>
<dbReference type="GO" id="GO:0005739">
    <property type="term" value="C:mitochondrion"/>
    <property type="evidence" value="ECO:0007669"/>
    <property type="project" value="TreeGrafter"/>
</dbReference>
<evidence type="ECO:0000259" key="2">
    <source>
        <dbReference type="Pfam" id="PF03435"/>
    </source>
</evidence>
<dbReference type="Pfam" id="PF03435">
    <property type="entry name" value="Sacchrp_dh_NADP"/>
    <property type="match status" value="1"/>
</dbReference>
<keyword evidence="4" id="KW-1185">Reference proteome</keyword>
<dbReference type="GO" id="GO:0005886">
    <property type="term" value="C:plasma membrane"/>
    <property type="evidence" value="ECO:0007669"/>
    <property type="project" value="TreeGrafter"/>
</dbReference>
<dbReference type="OrthoDB" id="10268090at2759"/>
<dbReference type="InterPro" id="IPR051276">
    <property type="entry name" value="Saccharopine_DH-like_oxidrdct"/>
</dbReference>
<comment type="similarity">
    <text evidence="1">Belongs to the saccharopine dehydrogenase family.</text>
</comment>